<dbReference type="InterPro" id="IPR017819">
    <property type="entry name" value="Plasmid_partition_RepB"/>
</dbReference>
<evidence type="ECO:0000313" key="3">
    <source>
        <dbReference type="EMBL" id="PSH55268.1"/>
    </source>
</evidence>
<dbReference type="AlphaFoldDB" id="A0A2P7AM17"/>
<comment type="similarity">
    <text evidence="1">Belongs to the ParB family.</text>
</comment>
<gene>
    <name evidence="3" type="primary">repB</name>
    <name evidence="3" type="ORF">CU103_30815</name>
</gene>
<comment type="caution">
    <text evidence="3">The sequence shown here is derived from an EMBL/GenBank/DDBJ whole genome shotgun (WGS) entry which is preliminary data.</text>
</comment>
<dbReference type="GO" id="GO:0003677">
    <property type="term" value="F:DNA binding"/>
    <property type="evidence" value="ECO:0007669"/>
    <property type="project" value="InterPro"/>
</dbReference>
<dbReference type="InterPro" id="IPR011111">
    <property type="entry name" value="Plasmid_RepB"/>
</dbReference>
<dbReference type="GO" id="GO:0005694">
    <property type="term" value="C:chromosome"/>
    <property type="evidence" value="ECO:0007669"/>
    <property type="project" value="TreeGrafter"/>
</dbReference>
<dbReference type="SMART" id="SM00470">
    <property type="entry name" value="ParB"/>
    <property type="match status" value="1"/>
</dbReference>
<organism evidence="3 4">
    <name type="scientific">Phyllobacterium sophorae</name>
    <dbReference type="NCBI Taxonomy" id="1520277"/>
    <lineage>
        <taxon>Bacteria</taxon>
        <taxon>Pseudomonadati</taxon>
        <taxon>Pseudomonadota</taxon>
        <taxon>Alphaproteobacteria</taxon>
        <taxon>Hyphomicrobiales</taxon>
        <taxon>Phyllobacteriaceae</taxon>
        <taxon>Phyllobacterium</taxon>
    </lineage>
</organism>
<dbReference type="SUPFAM" id="SSF110849">
    <property type="entry name" value="ParB/Sulfiredoxin"/>
    <property type="match status" value="1"/>
</dbReference>
<dbReference type="NCBIfam" id="TIGR00180">
    <property type="entry name" value="parB_part"/>
    <property type="match status" value="1"/>
</dbReference>
<dbReference type="RefSeq" id="WP_106667809.1">
    <property type="nucleotide sequence ID" value="NZ_PGGM01000032.1"/>
</dbReference>
<dbReference type="Gene3D" id="1.10.10.2830">
    <property type="match status" value="1"/>
</dbReference>
<dbReference type="InterPro" id="IPR036086">
    <property type="entry name" value="ParB/Sulfiredoxin_sf"/>
</dbReference>
<dbReference type="InterPro" id="IPR003115">
    <property type="entry name" value="ParB_N"/>
</dbReference>
<dbReference type="InterPro" id="IPR050336">
    <property type="entry name" value="Chromosome_partition/occlusion"/>
</dbReference>
<dbReference type="NCBIfam" id="TIGR03454">
    <property type="entry name" value="partition_RepB"/>
    <property type="match status" value="1"/>
</dbReference>
<dbReference type="GO" id="GO:0007059">
    <property type="term" value="P:chromosome segregation"/>
    <property type="evidence" value="ECO:0007669"/>
    <property type="project" value="TreeGrafter"/>
</dbReference>
<dbReference type="EMBL" id="PGGM01000032">
    <property type="protein sequence ID" value="PSH55268.1"/>
    <property type="molecule type" value="Genomic_DNA"/>
</dbReference>
<sequence length="334" mass="37075">MARKNIFESIMKDDSVIEDESEPSSGFRKFGAAKSMSSSIDELAKQALKLIDGETVVELDPDILDGSFVADRMPENDDEDYRELFEAIKERGQDTPILVRPHPKDSRRFMIVFGHRRVRVAKELGRTVRAVVKNLADLDHVISQGQENSARANLSFIERVQFANRLENLGYTRETIQAALSIDYQTLSKMLTIPKAIPDGIIAAIGTAKGIGRDRWLDLRKLIENPRHTAVAESYVASPDFASTSSAERFDLLYNFLKGSKSKKPIRKGAGSSSETAWATADKSVSVIARVSGKTFSIALKEKDAQEFGAFITDSLDQLYQAFKESKKMTGTGD</sequence>
<dbReference type="InterPro" id="IPR004437">
    <property type="entry name" value="ParB/RepB/Spo0J"/>
</dbReference>
<dbReference type="SUPFAM" id="SSF109709">
    <property type="entry name" value="KorB DNA-binding domain-like"/>
    <property type="match status" value="1"/>
</dbReference>
<evidence type="ECO:0000313" key="4">
    <source>
        <dbReference type="Proteomes" id="UP000241764"/>
    </source>
</evidence>
<accession>A0A2P7AM17</accession>
<protein>
    <submittedName>
        <fullName evidence="3">Plasmid partitioning protein RepB</fullName>
    </submittedName>
</protein>
<name>A0A2P7AM17_9HYPH</name>
<dbReference type="PANTHER" id="PTHR33375">
    <property type="entry name" value="CHROMOSOME-PARTITIONING PROTEIN PARB-RELATED"/>
    <property type="match status" value="1"/>
</dbReference>
<evidence type="ECO:0000256" key="1">
    <source>
        <dbReference type="ARBA" id="ARBA00006295"/>
    </source>
</evidence>
<dbReference type="OrthoDB" id="7908920at2"/>
<dbReference type="Gene3D" id="3.90.1530.30">
    <property type="match status" value="1"/>
</dbReference>
<dbReference type="Pfam" id="PF02195">
    <property type="entry name" value="ParB_N"/>
    <property type="match status" value="1"/>
</dbReference>
<dbReference type="Proteomes" id="UP000241764">
    <property type="component" value="Unassembled WGS sequence"/>
</dbReference>
<proteinExistence type="inferred from homology"/>
<feature type="domain" description="ParB-like N-terminal" evidence="2">
    <location>
        <begin position="57"/>
        <end position="149"/>
    </location>
</feature>
<dbReference type="InterPro" id="IPR037972">
    <property type="entry name" value="RepB_N"/>
</dbReference>
<evidence type="ECO:0000259" key="2">
    <source>
        <dbReference type="SMART" id="SM00470"/>
    </source>
</evidence>
<keyword evidence="4" id="KW-1185">Reference proteome</keyword>
<reference evidence="4" key="1">
    <citation type="submission" date="2017-11" db="EMBL/GenBank/DDBJ databases">
        <authorList>
            <person name="Kuznetsova I."/>
            <person name="Sazanova A."/>
            <person name="Chirak E."/>
            <person name="Safronova V."/>
            <person name="Willems A."/>
        </authorList>
    </citation>
    <scope>NUCLEOTIDE SEQUENCE [LARGE SCALE GENOMIC DNA]</scope>
    <source>
        <strain evidence="4">CCBAU 03422</strain>
    </source>
</reference>
<dbReference type="PANTHER" id="PTHR33375:SF1">
    <property type="entry name" value="CHROMOSOME-PARTITIONING PROTEIN PARB-RELATED"/>
    <property type="match status" value="1"/>
</dbReference>
<dbReference type="CDD" id="cd16405">
    <property type="entry name" value="RepB_like_N"/>
    <property type="match status" value="1"/>
</dbReference>
<dbReference type="Pfam" id="PF07506">
    <property type="entry name" value="RepB"/>
    <property type="match status" value="1"/>
</dbReference>